<protein>
    <recommendedName>
        <fullName evidence="6">SURF1-like protein</fullName>
    </recommendedName>
</protein>
<dbReference type="Proteomes" id="UP000308917">
    <property type="component" value="Unassembled WGS sequence"/>
</dbReference>
<proteinExistence type="inferred from homology"/>
<evidence type="ECO:0000256" key="3">
    <source>
        <dbReference type="ARBA" id="ARBA00022692"/>
    </source>
</evidence>
<feature type="transmembrane region" description="Helical" evidence="6">
    <location>
        <begin position="230"/>
        <end position="253"/>
    </location>
</feature>
<dbReference type="CDD" id="cd06662">
    <property type="entry name" value="SURF1"/>
    <property type="match status" value="1"/>
</dbReference>
<dbReference type="RefSeq" id="WP_136572214.1">
    <property type="nucleotide sequence ID" value="NZ_STFG01000001.1"/>
</dbReference>
<dbReference type="GO" id="GO:0005886">
    <property type="term" value="C:plasma membrane"/>
    <property type="evidence" value="ECO:0007669"/>
    <property type="project" value="UniProtKB-SubCell"/>
</dbReference>
<evidence type="ECO:0000256" key="5">
    <source>
        <dbReference type="ARBA" id="ARBA00023136"/>
    </source>
</evidence>
<keyword evidence="8" id="KW-1185">Reference proteome</keyword>
<dbReference type="InterPro" id="IPR002994">
    <property type="entry name" value="Surf1/Shy1"/>
</dbReference>
<dbReference type="AlphaFoldDB" id="A0A4S8FFA5"/>
<evidence type="ECO:0000256" key="1">
    <source>
        <dbReference type="ARBA" id="ARBA00004370"/>
    </source>
</evidence>
<accession>A0A4S8FFA5</accession>
<dbReference type="InterPro" id="IPR045214">
    <property type="entry name" value="Surf1/Surf4"/>
</dbReference>
<comment type="similarity">
    <text evidence="2 6">Belongs to the SURF1 family.</text>
</comment>
<dbReference type="Pfam" id="PF02104">
    <property type="entry name" value="SURF1"/>
    <property type="match status" value="1"/>
</dbReference>
<dbReference type="OrthoDB" id="9807214at2"/>
<gene>
    <name evidence="7" type="ORF">E9531_02950</name>
</gene>
<name>A0A4S8FFA5_9BURK</name>
<feature type="transmembrane region" description="Helical" evidence="6">
    <location>
        <begin position="14"/>
        <end position="33"/>
    </location>
</feature>
<sequence length="259" mass="29621">MPTNNTGKLTAKRLGLICFFLINTIVFCSLGTWQVQRLAWKRDLIAAVDSRIHATPQPIVNPSEWQKWKRENAEYLPIQAKGHWLQQEKILVYANTELGPGYWVMAPFALAPNSTAETNKESILWINQGFVPTEAKKAQSNLPTQELSNTVVSGLLRFPEEENLFLRKNVPTEDRWYRRWPQELSAARHIDVKATAPFFMDAFANSDSSSTSETKPRGGMTQIQFRNNHLSYAITWFILALLNIAALVFILFLDQKKKL</sequence>
<keyword evidence="5 6" id="KW-0472">Membrane</keyword>
<evidence type="ECO:0000313" key="7">
    <source>
        <dbReference type="EMBL" id="THU05505.1"/>
    </source>
</evidence>
<evidence type="ECO:0000256" key="4">
    <source>
        <dbReference type="ARBA" id="ARBA00022989"/>
    </source>
</evidence>
<evidence type="ECO:0000313" key="8">
    <source>
        <dbReference type="Proteomes" id="UP000308917"/>
    </source>
</evidence>
<comment type="subcellular location">
    <subcellularLocation>
        <location evidence="6">Cell membrane</location>
        <topology evidence="6">Multi-pass membrane protein</topology>
    </subcellularLocation>
    <subcellularLocation>
        <location evidence="1">Membrane</location>
    </subcellularLocation>
</comment>
<keyword evidence="6" id="KW-1003">Cell membrane</keyword>
<organism evidence="7 8">
    <name type="scientific">Lampropedia puyangensis</name>
    <dbReference type="NCBI Taxonomy" id="1330072"/>
    <lineage>
        <taxon>Bacteria</taxon>
        <taxon>Pseudomonadati</taxon>
        <taxon>Pseudomonadota</taxon>
        <taxon>Betaproteobacteria</taxon>
        <taxon>Burkholderiales</taxon>
        <taxon>Comamonadaceae</taxon>
        <taxon>Lampropedia</taxon>
    </lineage>
</organism>
<evidence type="ECO:0000256" key="6">
    <source>
        <dbReference type="RuleBase" id="RU363076"/>
    </source>
</evidence>
<dbReference type="PANTHER" id="PTHR23427">
    <property type="entry name" value="SURFEIT LOCUS PROTEIN"/>
    <property type="match status" value="1"/>
</dbReference>
<dbReference type="PROSITE" id="PS50895">
    <property type="entry name" value="SURF1"/>
    <property type="match status" value="1"/>
</dbReference>
<evidence type="ECO:0000256" key="2">
    <source>
        <dbReference type="ARBA" id="ARBA00007165"/>
    </source>
</evidence>
<reference evidence="7 8" key="1">
    <citation type="journal article" date="2015" name="Antonie Van Leeuwenhoek">
        <title>Lampropedia puyangensis sp. nov., isolated from symptomatic bark of Populus ? euramericana canker and emended description of Lampropedia hyalina (Ehrenberg 1832) Lee et al. 2004.</title>
        <authorList>
            <person name="Li Y."/>
            <person name="Wang T."/>
            <person name="Piao C.G."/>
            <person name="Wang L.F."/>
            <person name="Tian G.Z."/>
            <person name="Zhu T.H."/>
            <person name="Guo M.W."/>
        </authorList>
    </citation>
    <scope>NUCLEOTIDE SEQUENCE [LARGE SCALE GENOMIC DNA]</scope>
    <source>
        <strain evidence="7 8">2-bin</strain>
    </source>
</reference>
<comment type="caution">
    <text evidence="7">The sequence shown here is derived from an EMBL/GenBank/DDBJ whole genome shotgun (WGS) entry which is preliminary data.</text>
</comment>
<keyword evidence="3 6" id="KW-0812">Transmembrane</keyword>
<keyword evidence="4 6" id="KW-1133">Transmembrane helix</keyword>
<dbReference type="EMBL" id="STFG01000001">
    <property type="protein sequence ID" value="THU05505.1"/>
    <property type="molecule type" value="Genomic_DNA"/>
</dbReference>
<dbReference type="PANTHER" id="PTHR23427:SF2">
    <property type="entry name" value="SURFEIT LOCUS PROTEIN 1"/>
    <property type="match status" value="1"/>
</dbReference>